<name>A0ABP7UCA4_9SPHN</name>
<accession>A0ABP7UCA4</accession>
<protein>
    <recommendedName>
        <fullName evidence="2">EfeO-type cupredoxin-like domain-containing protein</fullName>
    </recommendedName>
</protein>
<reference evidence="4" key="1">
    <citation type="journal article" date="2019" name="Int. J. Syst. Evol. Microbiol.">
        <title>The Global Catalogue of Microorganisms (GCM) 10K type strain sequencing project: providing services to taxonomists for standard genome sequencing and annotation.</title>
        <authorList>
            <consortium name="The Broad Institute Genomics Platform"/>
            <consortium name="The Broad Institute Genome Sequencing Center for Infectious Disease"/>
            <person name="Wu L."/>
            <person name="Ma J."/>
        </authorList>
    </citation>
    <scope>NUCLEOTIDE SEQUENCE [LARGE SCALE GENOMIC DNA]</scope>
    <source>
        <strain evidence="4">JCM 17564</strain>
    </source>
</reference>
<evidence type="ECO:0000313" key="3">
    <source>
        <dbReference type="EMBL" id="GAA4040289.1"/>
    </source>
</evidence>
<dbReference type="Gene3D" id="2.60.40.420">
    <property type="entry name" value="Cupredoxins - blue copper proteins"/>
    <property type="match status" value="1"/>
</dbReference>
<sequence length="125" mass="12772">MRHILLLASLVLLPVAVTAAPAAETVVTLSNFNFAPSEIALHAGVPTVLRLTNSGGGGHSFAAPAFFAAARLDPSSAPLVHEGKVEIPGHSTVSIALTPTAGRYPLRCSHTLHGAFGMKGVITVS</sequence>
<feature type="domain" description="EfeO-type cupredoxin-like" evidence="2">
    <location>
        <begin position="5"/>
        <end position="124"/>
    </location>
</feature>
<evidence type="ECO:0000256" key="1">
    <source>
        <dbReference type="SAM" id="SignalP"/>
    </source>
</evidence>
<feature type="chain" id="PRO_5045279466" description="EfeO-type cupredoxin-like domain-containing protein" evidence="1">
    <location>
        <begin position="20"/>
        <end position="125"/>
    </location>
</feature>
<keyword evidence="1" id="KW-0732">Signal</keyword>
<dbReference type="Pfam" id="PF13473">
    <property type="entry name" value="Cupredoxin_1"/>
    <property type="match status" value="1"/>
</dbReference>
<dbReference type="Proteomes" id="UP001424459">
    <property type="component" value="Unassembled WGS sequence"/>
</dbReference>
<evidence type="ECO:0000313" key="4">
    <source>
        <dbReference type="Proteomes" id="UP001424459"/>
    </source>
</evidence>
<dbReference type="InterPro" id="IPR028096">
    <property type="entry name" value="EfeO_Cupredoxin"/>
</dbReference>
<organism evidence="3 4">
    <name type="scientific">Sphingomonas rosea</name>
    <dbReference type="NCBI Taxonomy" id="335605"/>
    <lineage>
        <taxon>Bacteria</taxon>
        <taxon>Pseudomonadati</taxon>
        <taxon>Pseudomonadota</taxon>
        <taxon>Alphaproteobacteria</taxon>
        <taxon>Sphingomonadales</taxon>
        <taxon>Sphingomonadaceae</taxon>
        <taxon>Sphingomonas</taxon>
    </lineage>
</organism>
<comment type="caution">
    <text evidence="3">The sequence shown here is derived from an EMBL/GenBank/DDBJ whole genome shotgun (WGS) entry which is preliminary data.</text>
</comment>
<evidence type="ECO:0000259" key="2">
    <source>
        <dbReference type="Pfam" id="PF13473"/>
    </source>
</evidence>
<dbReference type="SUPFAM" id="SSF49503">
    <property type="entry name" value="Cupredoxins"/>
    <property type="match status" value="1"/>
</dbReference>
<dbReference type="EMBL" id="BAABBR010000001">
    <property type="protein sequence ID" value="GAA4040289.1"/>
    <property type="molecule type" value="Genomic_DNA"/>
</dbReference>
<dbReference type="InterPro" id="IPR008972">
    <property type="entry name" value="Cupredoxin"/>
</dbReference>
<keyword evidence="4" id="KW-1185">Reference proteome</keyword>
<proteinExistence type="predicted"/>
<gene>
    <name evidence="3" type="ORF">GCM10022281_21560</name>
</gene>
<dbReference type="RefSeq" id="WP_344697086.1">
    <property type="nucleotide sequence ID" value="NZ_BAABBR010000001.1"/>
</dbReference>
<feature type="signal peptide" evidence="1">
    <location>
        <begin position="1"/>
        <end position="19"/>
    </location>
</feature>